<evidence type="ECO:0000313" key="4">
    <source>
        <dbReference type="EMBL" id="ARO45148.1"/>
    </source>
</evidence>
<reference evidence="4" key="1">
    <citation type="submission" date="2016-03" db="EMBL/GenBank/DDBJ databases">
        <title>The evolution of Pseudomonas syringae pv. actinidiae in New Zealand.</title>
        <authorList>
            <person name="Taiaroa G."/>
            <person name="Poulter R.T.M."/>
            <person name="Lamont I."/>
            <person name="Stockwell P."/>
            <person name="Butler M.I."/>
        </authorList>
    </citation>
    <scope>NUCLEOTIDE SEQUENCE</scope>
    <source>
        <strain evidence="4">B4A</strain>
        <strain evidence="2">RT594</strain>
        <strain evidence="3">RT652</strain>
        <plasmid evidence="4">pUR_B4A</plasmid>
        <plasmid evidence="2">pUR_RT594</plasmid>
        <plasmid evidence="3">pUR_RT652</plasmid>
    </source>
</reference>
<sequence>MKVFGVQLHTPGLVDLPMAITTIFFAVVCSGLAMRFLGWDIAQVSGILFGSTAAATATACGVDVRSHGLRGLLVVLVIMVALVATTVGLHRLFN</sequence>
<geneLocation type="plasmid" evidence="3">
    <name>pUR_RT652</name>
</geneLocation>
<keyword evidence="1" id="KW-0472">Membrane</keyword>
<protein>
    <submittedName>
        <fullName evidence="4">Uncharacterized protein</fullName>
    </submittedName>
</protein>
<dbReference type="EMBL" id="KX009060">
    <property type="protein sequence ID" value="ARO44952.1"/>
    <property type="molecule type" value="Genomic_DNA"/>
</dbReference>
<keyword evidence="1" id="KW-0812">Transmembrane</keyword>
<dbReference type="EMBL" id="KX009062">
    <property type="protein sequence ID" value="ARO45148.1"/>
    <property type="molecule type" value="Genomic_DNA"/>
</dbReference>
<proteinExistence type="predicted"/>
<keyword evidence="4" id="KW-0614">Plasmid</keyword>
<feature type="transmembrane region" description="Helical" evidence="1">
    <location>
        <begin position="72"/>
        <end position="93"/>
    </location>
</feature>
<geneLocation type="plasmid" evidence="4">
    <name>pUR_B4A</name>
</geneLocation>
<evidence type="ECO:0000313" key="2">
    <source>
        <dbReference type="EMBL" id="ARO44952.1"/>
    </source>
</evidence>
<dbReference type="EMBL" id="KX009061">
    <property type="protein sequence ID" value="ARO45055.1"/>
    <property type="molecule type" value="Genomic_DNA"/>
</dbReference>
<dbReference type="RefSeq" id="WP_074322253.1">
    <property type="nucleotide sequence ID" value="NZ_MOMK01000042.1"/>
</dbReference>
<accession>A0A2P0QFJ4</accession>
<evidence type="ECO:0000256" key="1">
    <source>
        <dbReference type="SAM" id="Phobius"/>
    </source>
</evidence>
<geneLocation type="plasmid" evidence="2">
    <name>pUR_RT594</name>
</geneLocation>
<feature type="transmembrane region" description="Helical" evidence="1">
    <location>
        <begin position="41"/>
        <end position="60"/>
    </location>
</feature>
<evidence type="ECO:0000313" key="3">
    <source>
        <dbReference type="EMBL" id="ARO45055.1"/>
    </source>
</evidence>
<dbReference type="AlphaFoldDB" id="A0A2P0QFJ4"/>
<name>A0A2P0QFJ4_PSESF</name>
<feature type="transmembrane region" description="Helical" evidence="1">
    <location>
        <begin position="12"/>
        <end position="35"/>
    </location>
</feature>
<organism evidence="4">
    <name type="scientific">Pseudomonas syringae pv. actinidiae</name>
    <dbReference type="NCBI Taxonomy" id="103796"/>
    <lineage>
        <taxon>Bacteria</taxon>
        <taxon>Pseudomonadati</taxon>
        <taxon>Pseudomonadota</taxon>
        <taxon>Gammaproteobacteria</taxon>
        <taxon>Pseudomonadales</taxon>
        <taxon>Pseudomonadaceae</taxon>
        <taxon>Pseudomonas</taxon>
        <taxon>Pseudomonas syringae</taxon>
    </lineage>
</organism>
<keyword evidence="1" id="KW-1133">Transmembrane helix</keyword>